<dbReference type="InterPro" id="IPR025110">
    <property type="entry name" value="AMP-bd_C"/>
</dbReference>
<evidence type="ECO:0000256" key="4">
    <source>
        <dbReference type="ARBA" id="ARBA00022840"/>
    </source>
</evidence>
<dbReference type="Pfam" id="PF13193">
    <property type="entry name" value="AMP-binding_C"/>
    <property type="match status" value="1"/>
</dbReference>
<evidence type="ECO:0000313" key="8">
    <source>
        <dbReference type="EMBL" id="ADE38928.1"/>
    </source>
</evidence>
<dbReference type="AlphaFoldDB" id="D5BRN1"/>
<dbReference type="Gene3D" id="3.30.300.30">
    <property type="match status" value="1"/>
</dbReference>
<organism evidence="8 9">
    <name type="scientific">Puniceispirillum marinum (strain IMCC1322)</name>
    <dbReference type="NCBI Taxonomy" id="488538"/>
    <lineage>
        <taxon>Bacteria</taxon>
        <taxon>Pseudomonadati</taxon>
        <taxon>Pseudomonadota</taxon>
        <taxon>Alphaproteobacteria</taxon>
        <taxon>Candidatus Puniceispirillales</taxon>
        <taxon>Candidatus Puniceispirillaceae</taxon>
        <taxon>Candidatus Puniceispirillum</taxon>
    </lineage>
</organism>
<dbReference type="STRING" id="488538.SAR116_0685"/>
<dbReference type="HOGENOM" id="CLU_000022_3_3_5"/>
<dbReference type="PANTHER" id="PTHR42921:SF1">
    <property type="entry name" value="ACETOACETYL-COA SYNTHETASE"/>
    <property type="match status" value="1"/>
</dbReference>
<keyword evidence="2 8" id="KW-0436">Ligase</keyword>
<evidence type="ECO:0000256" key="2">
    <source>
        <dbReference type="ARBA" id="ARBA00022598"/>
    </source>
</evidence>
<dbReference type="InterPro" id="IPR005914">
    <property type="entry name" value="Acac_CoA_synth"/>
</dbReference>
<reference evidence="8 9" key="1">
    <citation type="journal article" date="2010" name="J. Bacteriol.">
        <title>Complete genome sequence of "Candidatus Puniceispirillum marinum" IMCC1322, a representative of the SAR116 clade in the Alphaproteobacteria.</title>
        <authorList>
            <person name="Oh H.M."/>
            <person name="Kwon K.K."/>
            <person name="Kang I."/>
            <person name="Kang S.G."/>
            <person name="Lee J.H."/>
            <person name="Kim S.J."/>
            <person name="Cho J.C."/>
        </authorList>
    </citation>
    <scope>NUCLEOTIDE SEQUENCE [LARGE SCALE GENOMIC DNA]</scope>
    <source>
        <strain evidence="8 9">IMCC1322</strain>
    </source>
</reference>
<dbReference type="Pfam" id="PF16177">
    <property type="entry name" value="ACAS_N"/>
    <property type="match status" value="1"/>
</dbReference>
<sequence>MMPTLSTSHDQLLWRPDQAFLEDAEISKFIAYLTQNNAYDGDQDFQKLWQWSIDNSEQFWSALWDWHGVIGRKGDRVLIDAGQMPGAKFFPDAKINFAENMIRDADDTIAISAYGEDGRHQRLTRQELYDNVMSLAGWLQQAGVKKGDRVAAYAPNVPETIIMMLASATIGAVFSSCSPDFGLDGVRDRFGQIEPKILLACDGYHYAGKHIDRLPIIADLVATVSSVSKILIIPYLNETPDLSGLANATLFAEALGTTPVTDFTQIAFNDPLYILYSSGTTGAPKCIVHGTGGTMLQHIKEHRLHSNVKAGDNVFYFTTCGWMMWNWLVSALMMKATIVLYEGNPFFPGPERLWQIAETEKLSLFGTSAKYIDAVSNAGYHPRQSVDLSALRSLLSTGSPLSSDGFDFVYKSIKDNVQLCSISGGTDIVSCFVLGAPSQPVYAGEIQTRGLGMAVDVLDDDGMPVRGKQGELCCCAPFPSMPVMFWNDPDESKYKAAYFEHFPGLWRHGDWATLNERGGIVIHGRSDATLNPGGVRIGTAEIYRQVEAFPEVIEALVIGQNWDNDVRVILFVKMADGCALSDKIKADLKAAIRKGATPRHVPAVIAAVPDIPRTRSGKITELAVRDIIHGRDVKNTSALANAEALDFFKHIAELKS</sequence>
<evidence type="ECO:0000256" key="1">
    <source>
        <dbReference type="ARBA" id="ARBA00006432"/>
    </source>
</evidence>
<feature type="domain" description="AMP-dependent synthetase/ligase" evidence="5">
    <location>
        <begin position="107"/>
        <end position="474"/>
    </location>
</feature>
<evidence type="ECO:0000259" key="7">
    <source>
        <dbReference type="Pfam" id="PF16177"/>
    </source>
</evidence>
<dbReference type="GO" id="GO:0006629">
    <property type="term" value="P:lipid metabolic process"/>
    <property type="evidence" value="ECO:0007669"/>
    <property type="project" value="InterPro"/>
</dbReference>
<dbReference type="InterPro" id="IPR000873">
    <property type="entry name" value="AMP-dep_synth/lig_dom"/>
</dbReference>
<dbReference type="InterPro" id="IPR042099">
    <property type="entry name" value="ANL_N_sf"/>
</dbReference>
<dbReference type="InterPro" id="IPR020845">
    <property type="entry name" value="AMP-binding_CS"/>
</dbReference>
<dbReference type="Proteomes" id="UP000007460">
    <property type="component" value="Chromosome"/>
</dbReference>
<proteinExistence type="inferred from homology"/>
<dbReference type="InterPro" id="IPR045851">
    <property type="entry name" value="AMP-bd_C_sf"/>
</dbReference>
<evidence type="ECO:0000313" key="9">
    <source>
        <dbReference type="Proteomes" id="UP000007460"/>
    </source>
</evidence>
<comment type="similarity">
    <text evidence="1">Belongs to the ATP-dependent AMP-binding enzyme family.</text>
</comment>
<dbReference type="CDD" id="cd05943">
    <property type="entry name" value="AACS"/>
    <property type="match status" value="1"/>
</dbReference>
<gene>
    <name evidence="8" type="ordered locus">SAR116_0685</name>
</gene>
<dbReference type="eggNOG" id="COG0365">
    <property type="taxonomic scope" value="Bacteria"/>
</dbReference>
<dbReference type="NCBIfam" id="NF002937">
    <property type="entry name" value="PRK03584.1"/>
    <property type="match status" value="1"/>
</dbReference>
<dbReference type="EMBL" id="CP001751">
    <property type="protein sequence ID" value="ADE38928.1"/>
    <property type="molecule type" value="Genomic_DNA"/>
</dbReference>
<dbReference type="EC" id="6.2.1.16" evidence="8"/>
<feature type="domain" description="Acetyl-coenzyme A synthetase N-terminal" evidence="7">
    <location>
        <begin position="46"/>
        <end position="100"/>
    </location>
</feature>
<evidence type="ECO:0000259" key="6">
    <source>
        <dbReference type="Pfam" id="PF13193"/>
    </source>
</evidence>
<dbReference type="GO" id="GO:0005524">
    <property type="term" value="F:ATP binding"/>
    <property type="evidence" value="ECO:0007669"/>
    <property type="project" value="UniProtKB-KW"/>
</dbReference>
<accession>D5BRN1</accession>
<dbReference type="InterPro" id="IPR032387">
    <property type="entry name" value="ACAS_N"/>
</dbReference>
<dbReference type="Pfam" id="PF00501">
    <property type="entry name" value="AMP-binding"/>
    <property type="match status" value="1"/>
</dbReference>
<dbReference type="NCBIfam" id="TIGR01217">
    <property type="entry name" value="ac_ac_CoA_syn"/>
    <property type="match status" value="1"/>
</dbReference>
<protein>
    <submittedName>
        <fullName evidence="8">Acetyl-coenzyme A synthetase</fullName>
        <ecNumber evidence="8">6.2.1.16</ecNumber>
    </submittedName>
</protein>
<dbReference type="KEGG" id="apb:SAR116_0685"/>
<keyword evidence="9" id="KW-1185">Reference proteome</keyword>
<dbReference type="PROSITE" id="PS00455">
    <property type="entry name" value="AMP_BINDING"/>
    <property type="match status" value="1"/>
</dbReference>
<feature type="domain" description="AMP-binding enzyme C-terminal" evidence="6">
    <location>
        <begin position="548"/>
        <end position="618"/>
    </location>
</feature>
<dbReference type="GO" id="GO:0030729">
    <property type="term" value="F:acetoacetate-CoA ligase activity"/>
    <property type="evidence" value="ECO:0007669"/>
    <property type="project" value="UniProtKB-EC"/>
</dbReference>
<dbReference type="Gene3D" id="3.40.50.12780">
    <property type="entry name" value="N-terminal domain of ligase-like"/>
    <property type="match status" value="1"/>
</dbReference>
<dbReference type="RefSeq" id="WP_013045557.1">
    <property type="nucleotide sequence ID" value="NC_014010.1"/>
</dbReference>
<keyword evidence="4" id="KW-0067">ATP-binding</keyword>
<evidence type="ECO:0000256" key="3">
    <source>
        <dbReference type="ARBA" id="ARBA00022741"/>
    </source>
</evidence>
<evidence type="ECO:0000259" key="5">
    <source>
        <dbReference type="Pfam" id="PF00501"/>
    </source>
</evidence>
<dbReference type="PANTHER" id="PTHR42921">
    <property type="entry name" value="ACETOACETYL-COA SYNTHETASE"/>
    <property type="match status" value="1"/>
</dbReference>
<dbReference type="SUPFAM" id="SSF56801">
    <property type="entry name" value="Acetyl-CoA synthetase-like"/>
    <property type="match status" value="1"/>
</dbReference>
<keyword evidence="3" id="KW-0547">Nucleotide-binding</keyword>
<name>D5BRN1_PUNMI</name>